<feature type="binding site" description="axial binding residue" evidence="9">
    <location>
        <position position="318"/>
    </location>
    <ligand>
        <name>heme c</name>
        <dbReference type="ChEBI" id="CHEBI:61717"/>
        <label>2</label>
    </ligand>
    <ligandPart>
        <name>Fe</name>
        <dbReference type="ChEBI" id="CHEBI:18248"/>
    </ligandPart>
</feature>
<dbReference type="GO" id="GO:0009055">
    <property type="term" value="F:electron transfer activity"/>
    <property type="evidence" value="ECO:0007669"/>
    <property type="project" value="InterPro"/>
</dbReference>
<feature type="chain" id="PRO_5013058238" evidence="11">
    <location>
        <begin position="48"/>
        <end position="359"/>
    </location>
</feature>
<dbReference type="OrthoDB" id="9805202at2"/>
<feature type="binding site" description="covalent" evidence="8">
    <location>
        <position position="101"/>
    </location>
    <ligand>
        <name>heme c</name>
        <dbReference type="ChEBI" id="CHEBI:61717"/>
        <label>1</label>
    </ligand>
</feature>
<dbReference type="InterPro" id="IPR051395">
    <property type="entry name" value="Cytochrome_c_Peroxidase/MauG"/>
</dbReference>
<feature type="binding site" description="axial binding residue" evidence="9">
    <location>
        <position position="242"/>
    </location>
    <ligand>
        <name>heme c</name>
        <dbReference type="ChEBI" id="CHEBI:61717"/>
        <label>2</label>
    </ligand>
    <ligandPart>
        <name>Fe</name>
        <dbReference type="ChEBI" id="CHEBI:18248"/>
    </ligandPart>
</feature>
<keyword evidence="14" id="KW-1185">Reference proteome</keyword>
<keyword evidence="5" id="KW-0574">Periplasm</keyword>
<name>A0A286GN79_9PROT</name>
<dbReference type="Pfam" id="PF03150">
    <property type="entry name" value="CCP_MauG"/>
    <property type="match status" value="1"/>
</dbReference>
<feature type="signal peptide" evidence="11">
    <location>
        <begin position="1"/>
        <end position="47"/>
    </location>
</feature>
<evidence type="ECO:0000256" key="2">
    <source>
        <dbReference type="ARBA" id="ARBA00022617"/>
    </source>
</evidence>
<evidence type="ECO:0000256" key="9">
    <source>
        <dbReference type="PIRSR" id="PIRSR000294-2"/>
    </source>
</evidence>
<dbReference type="GO" id="GO:0046872">
    <property type="term" value="F:metal ion binding"/>
    <property type="evidence" value="ECO:0007669"/>
    <property type="project" value="UniProtKB-KW"/>
</dbReference>
<feature type="binding site" description="covalent" evidence="8">
    <location>
        <position position="241"/>
    </location>
    <ligand>
        <name>heme c</name>
        <dbReference type="ChEBI" id="CHEBI:61717"/>
        <label>2</label>
    </ligand>
</feature>
<comment type="PTM">
    <text evidence="8">Binds 2 heme groups per subunit.</text>
</comment>
<feature type="binding site" description="covalent" evidence="8">
    <location>
        <position position="238"/>
    </location>
    <ligand>
        <name>heme c</name>
        <dbReference type="ChEBI" id="CHEBI:61717"/>
        <label>2</label>
    </ligand>
</feature>
<feature type="region of interest" description="Disordered" evidence="10">
    <location>
        <begin position="1"/>
        <end position="22"/>
    </location>
</feature>
<accession>A0A286GN79</accession>
<feature type="compositionally biased region" description="Polar residues" evidence="10">
    <location>
        <begin position="1"/>
        <end position="10"/>
    </location>
</feature>
<keyword evidence="3 9" id="KW-0479">Metal-binding</keyword>
<keyword evidence="6" id="KW-0560">Oxidoreductase</keyword>
<keyword evidence="13" id="KW-0575">Peroxidase</keyword>
<dbReference type="Gene3D" id="1.10.760.10">
    <property type="entry name" value="Cytochrome c-like domain"/>
    <property type="match status" value="2"/>
</dbReference>
<evidence type="ECO:0000256" key="3">
    <source>
        <dbReference type="ARBA" id="ARBA00022723"/>
    </source>
</evidence>
<dbReference type="PANTHER" id="PTHR30600:SF7">
    <property type="entry name" value="CYTOCHROME C PEROXIDASE-RELATED"/>
    <property type="match status" value="1"/>
</dbReference>
<protein>
    <submittedName>
        <fullName evidence="13">Cytochrome c peroxidase</fullName>
    </submittedName>
</protein>
<dbReference type="InterPro" id="IPR004852">
    <property type="entry name" value="Di-haem_cyt_c_peroxidsae"/>
</dbReference>
<feature type="binding site" description="axial binding residue" evidence="9">
    <location>
        <position position="105"/>
    </location>
    <ligand>
        <name>heme c</name>
        <dbReference type="ChEBI" id="CHEBI:61717"/>
        <label>1</label>
    </ligand>
    <ligandPart>
        <name>Fe</name>
        <dbReference type="ChEBI" id="CHEBI:18248"/>
    </ligandPart>
</feature>
<dbReference type="SUPFAM" id="SSF46626">
    <property type="entry name" value="Cytochrome c"/>
    <property type="match status" value="2"/>
</dbReference>
<evidence type="ECO:0000256" key="11">
    <source>
        <dbReference type="SAM" id="SignalP"/>
    </source>
</evidence>
<dbReference type="InterPro" id="IPR026259">
    <property type="entry name" value="MauG/Cytc_peroxidase"/>
</dbReference>
<evidence type="ECO:0000256" key="5">
    <source>
        <dbReference type="ARBA" id="ARBA00022764"/>
    </source>
</evidence>
<dbReference type="AlphaFoldDB" id="A0A286GN79"/>
<evidence type="ECO:0000256" key="10">
    <source>
        <dbReference type="SAM" id="MobiDB-lite"/>
    </source>
</evidence>
<evidence type="ECO:0000313" key="14">
    <source>
        <dbReference type="Proteomes" id="UP000219621"/>
    </source>
</evidence>
<evidence type="ECO:0000313" key="13">
    <source>
        <dbReference type="EMBL" id="SOD96539.1"/>
    </source>
</evidence>
<comment type="cofactor">
    <cofactor evidence="8">
        <name>heme</name>
        <dbReference type="ChEBI" id="CHEBI:30413"/>
    </cofactor>
    <text evidence="8">Binds 2 heme groups.</text>
</comment>
<reference evidence="14" key="1">
    <citation type="submission" date="2017-09" db="EMBL/GenBank/DDBJ databases">
        <authorList>
            <person name="Varghese N."/>
            <person name="Submissions S."/>
        </authorList>
    </citation>
    <scope>NUCLEOTIDE SEQUENCE [LARGE SCALE GENOMIC DNA]</scope>
    <source>
        <strain evidence="14">USBA 140</strain>
    </source>
</reference>
<dbReference type="PANTHER" id="PTHR30600">
    <property type="entry name" value="CYTOCHROME C PEROXIDASE-RELATED"/>
    <property type="match status" value="1"/>
</dbReference>
<dbReference type="PROSITE" id="PS51007">
    <property type="entry name" value="CYTC"/>
    <property type="match status" value="2"/>
</dbReference>
<organism evidence="13 14">
    <name type="scientific">Caenispirillum bisanense</name>
    <dbReference type="NCBI Taxonomy" id="414052"/>
    <lineage>
        <taxon>Bacteria</taxon>
        <taxon>Pseudomonadati</taxon>
        <taxon>Pseudomonadota</taxon>
        <taxon>Alphaproteobacteria</taxon>
        <taxon>Rhodospirillales</taxon>
        <taxon>Novispirillaceae</taxon>
        <taxon>Caenispirillum</taxon>
    </lineage>
</organism>
<evidence type="ECO:0000256" key="1">
    <source>
        <dbReference type="ARBA" id="ARBA00004418"/>
    </source>
</evidence>
<evidence type="ECO:0000256" key="4">
    <source>
        <dbReference type="ARBA" id="ARBA00022729"/>
    </source>
</evidence>
<evidence type="ECO:0000259" key="12">
    <source>
        <dbReference type="PROSITE" id="PS51007"/>
    </source>
</evidence>
<evidence type="ECO:0000256" key="8">
    <source>
        <dbReference type="PIRSR" id="PIRSR000294-1"/>
    </source>
</evidence>
<dbReference type="GO" id="GO:0004130">
    <property type="term" value="F:cytochrome-c peroxidase activity"/>
    <property type="evidence" value="ECO:0007669"/>
    <property type="project" value="TreeGrafter"/>
</dbReference>
<gene>
    <name evidence="13" type="ORF">SAMN05421508_105399</name>
</gene>
<evidence type="ECO:0000256" key="7">
    <source>
        <dbReference type="ARBA" id="ARBA00023004"/>
    </source>
</evidence>
<comment type="subcellular location">
    <subcellularLocation>
        <location evidence="1">Periplasm</location>
    </subcellularLocation>
</comment>
<keyword evidence="2 8" id="KW-0349">Heme</keyword>
<feature type="domain" description="Cytochrome c" evidence="12">
    <location>
        <begin position="224"/>
        <end position="343"/>
    </location>
</feature>
<dbReference type="Proteomes" id="UP000219621">
    <property type="component" value="Unassembled WGS sequence"/>
</dbReference>
<dbReference type="InterPro" id="IPR009056">
    <property type="entry name" value="Cyt_c-like_dom"/>
</dbReference>
<dbReference type="PIRSF" id="PIRSF000294">
    <property type="entry name" value="Cytochrome-c_peroxidase"/>
    <property type="match status" value="1"/>
</dbReference>
<feature type="domain" description="Cytochrome c" evidence="12">
    <location>
        <begin position="79"/>
        <end position="205"/>
    </location>
</feature>
<feature type="binding site" description="covalent" evidence="8">
    <location>
        <position position="104"/>
    </location>
    <ligand>
        <name>heme c</name>
        <dbReference type="ChEBI" id="CHEBI:61717"/>
        <label>1</label>
    </ligand>
</feature>
<dbReference type="InterPro" id="IPR036909">
    <property type="entry name" value="Cyt_c-like_dom_sf"/>
</dbReference>
<keyword evidence="7 9" id="KW-0408">Iron</keyword>
<evidence type="ECO:0000256" key="6">
    <source>
        <dbReference type="ARBA" id="ARBA00023002"/>
    </source>
</evidence>
<dbReference type="EMBL" id="OCNJ01000005">
    <property type="protein sequence ID" value="SOD96539.1"/>
    <property type="molecule type" value="Genomic_DNA"/>
</dbReference>
<dbReference type="GO" id="GO:0042597">
    <property type="term" value="C:periplasmic space"/>
    <property type="evidence" value="ECO:0007669"/>
    <property type="project" value="UniProtKB-SubCell"/>
</dbReference>
<dbReference type="GO" id="GO:0020037">
    <property type="term" value="F:heme binding"/>
    <property type="evidence" value="ECO:0007669"/>
    <property type="project" value="InterPro"/>
</dbReference>
<keyword evidence="4 11" id="KW-0732">Signal</keyword>
<sequence>MQSCASSTNGMGKGRLRPSAPRSRGAALLRAAAGAVALLLPAAPCAAAEGPVQPGDVPRVVVAGEPVEPVPVAVPVDPALADLGRHLFFDTRLSGDGTLSCASCHDLATGGDDGRPRAVGPGGVLRPYNAPSLFNLAFHDRYGWAAEYRSLPQQVGHAVEEEMGATWPQVTARLAADPAVTQRAPQGLDRPLAEAALAAYVASLVTPDSRFDRWLGGDATALTEEERRGYALFKSYGCASCHQGKAMGGTMVQKVGLFHPFFPRRGDSPEADLGRFAVTGQEQDRHVFKVPSLRNVAETAPYLHDGSVATLEGAVRLMAYYQVGRSPEDLDVAAISAFLRTLTGTPPGTIRPPVRKVGS</sequence>
<proteinExistence type="predicted"/>